<comment type="caution">
    <text evidence="2">The sequence shown here is derived from an EMBL/GenBank/DDBJ whole genome shotgun (WGS) entry which is preliminary data.</text>
</comment>
<feature type="region of interest" description="Disordered" evidence="1">
    <location>
        <begin position="58"/>
        <end position="86"/>
    </location>
</feature>
<dbReference type="Proteomes" id="UP000799764">
    <property type="component" value="Unassembled WGS sequence"/>
</dbReference>
<name>A0A9P4PSC2_9PLEO</name>
<evidence type="ECO:0000256" key="1">
    <source>
        <dbReference type="SAM" id="MobiDB-lite"/>
    </source>
</evidence>
<reference evidence="2" key="1">
    <citation type="journal article" date="2020" name="Stud. Mycol.">
        <title>101 Dothideomycetes genomes: a test case for predicting lifestyles and emergence of pathogens.</title>
        <authorList>
            <person name="Haridas S."/>
            <person name="Albert R."/>
            <person name="Binder M."/>
            <person name="Bloem J."/>
            <person name="Labutti K."/>
            <person name="Salamov A."/>
            <person name="Andreopoulos B."/>
            <person name="Baker S."/>
            <person name="Barry K."/>
            <person name="Bills G."/>
            <person name="Bluhm B."/>
            <person name="Cannon C."/>
            <person name="Castanera R."/>
            <person name="Culley D."/>
            <person name="Daum C."/>
            <person name="Ezra D."/>
            <person name="Gonzalez J."/>
            <person name="Henrissat B."/>
            <person name="Kuo A."/>
            <person name="Liang C."/>
            <person name="Lipzen A."/>
            <person name="Lutzoni F."/>
            <person name="Magnuson J."/>
            <person name="Mondo S."/>
            <person name="Nolan M."/>
            <person name="Ohm R."/>
            <person name="Pangilinan J."/>
            <person name="Park H.-J."/>
            <person name="Ramirez L."/>
            <person name="Alfaro M."/>
            <person name="Sun H."/>
            <person name="Tritt A."/>
            <person name="Yoshinaga Y."/>
            <person name="Zwiers L.-H."/>
            <person name="Turgeon B."/>
            <person name="Goodwin S."/>
            <person name="Spatafora J."/>
            <person name="Crous P."/>
            <person name="Grigoriev I."/>
        </authorList>
    </citation>
    <scope>NUCLEOTIDE SEQUENCE</scope>
    <source>
        <strain evidence="2">CBS 690.94</strain>
    </source>
</reference>
<organism evidence="2 3">
    <name type="scientific">Karstenula rhodostoma CBS 690.94</name>
    <dbReference type="NCBI Taxonomy" id="1392251"/>
    <lineage>
        <taxon>Eukaryota</taxon>
        <taxon>Fungi</taxon>
        <taxon>Dikarya</taxon>
        <taxon>Ascomycota</taxon>
        <taxon>Pezizomycotina</taxon>
        <taxon>Dothideomycetes</taxon>
        <taxon>Pleosporomycetidae</taxon>
        <taxon>Pleosporales</taxon>
        <taxon>Massarineae</taxon>
        <taxon>Didymosphaeriaceae</taxon>
        <taxon>Karstenula</taxon>
    </lineage>
</organism>
<keyword evidence="3" id="KW-1185">Reference proteome</keyword>
<dbReference type="EMBL" id="MU001496">
    <property type="protein sequence ID" value="KAF2447971.1"/>
    <property type="molecule type" value="Genomic_DNA"/>
</dbReference>
<feature type="compositionally biased region" description="Basic residues" evidence="1">
    <location>
        <begin position="59"/>
        <end position="74"/>
    </location>
</feature>
<evidence type="ECO:0000313" key="3">
    <source>
        <dbReference type="Proteomes" id="UP000799764"/>
    </source>
</evidence>
<proteinExistence type="predicted"/>
<sequence>MAFHSPARMLRRAWCGSDARCKHGTTAEMEHRHREGLVDPLSGRDESWDGSSLALTSRVHTRQRGRTGRLSTHGRRTERVGREPGTAESYDCRRAATMHSSIGRRLQWQRPRLARGKKEMRLEWAPRLAGRGGDRRSLWPWTMRRDVQAGIRTYRATGVSITFQK</sequence>
<accession>A0A9P4PSC2</accession>
<dbReference type="AlphaFoldDB" id="A0A9P4PSC2"/>
<protein>
    <submittedName>
        <fullName evidence="2">Uncharacterized protein</fullName>
    </submittedName>
</protein>
<evidence type="ECO:0000313" key="2">
    <source>
        <dbReference type="EMBL" id="KAF2447971.1"/>
    </source>
</evidence>
<gene>
    <name evidence="2" type="ORF">P171DRAFT_235584</name>
</gene>